<proteinExistence type="predicted"/>
<keyword evidence="2" id="KW-1185">Reference proteome</keyword>
<dbReference type="AlphaFoldDB" id="A0A211ZQS3"/>
<evidence type="ECO:0000313" key="1">
    <source>
        <dbReference type="EMBL" id="OWJ67447.1"/>
    </source>
</evidence>
<dbReference type="RefSeq" id="WP_088150788.1">
    <property type="nucleotide sequence ID" value="NZ_NHON01000013.1"/>
</dbReference>
<dbReference type="Proteomes" id="UP000196655">
    <property type="component" value="Unassembled WGS sequence"/>
</dbReference>
<dbReference type="OrthoDB" id="9944231at2"/>
<dbReference type="EMBL" id="NHON01000013">
    <property type="protein sequence ID" value="OWJ67447.1"/>
    <property type="molecule type" value="Genomic_DNA"/>
</dbReference>
<gene>
    <name evidence="1" type="ORF">BWR60_09585</name>
</gene>
<comment type="caution">
    <text evidence="1">The sequence shown here is derived from an EMBL/GenBank/DDBJ whole genome shotgun (WGS) entry which is preliminary data.</text>
</comment>
<evidence type="ECO:0000313" key="2">
    <source>
        <dbReference type="Proteomes" id="UP000196655"/>
    </source>
</evidence>
<name>A0A211ZQS3_9PROT</name>
<sequence>MTTFRKLYPTSGQRDVNQVVNEVRDGKLNSVREFTLTPNVVVTTVIDPLASTSSFIGLMPLTASAYAAQAGGMLVQINQNGEILIVHPSAAFTDQTFRYVVLG</sequence>
<accession>A0A211ZQS3</accession>
<organism evidence="1 2">
    <name type="scientific">Inquilinus limosus</name>
    <dbReference type="NCBI Taxonomy" id="171674"/>
    <lineage>
        <taxon>Bacteria</taxon>
        <taxon>Pseudomonadati</taxon>
        <taxon>Pseudomonadota</taxon>
        <taxon>Alphaproteobacteria</taxon>
        <taxon>Rhodospirillales</taxon>
        <taxon>Rhodospirillaceae</taxon>
        <taxon>Inquilinus</taxon>
    </lineage>
</organism>
<protein>
    <submittedName>
        <fullName evidence="1">Uncharacterized protein</fullName>
    </submittedName>
</protein>
<reference evidence="2" key="1">
    <citation type="submission" date="2017-05" db="EMBL/GenBank/DDBJ databases">
        <authorList>
            <person name="Macchi M."/>
            <person name="Festa S."/>
            <person name="Coppotelli B.M."/>
            <person name="Morelli I.S."/>
        </authorList>
    </citation>
    <scope>NUCLEOTIDE SEQUENCE [LARGE SCALE GENOMIC DNA]</scope>
    <source>
        <strain evidence="2">I</strain>
    </source>
</reference>